<dbReference type="InterPro" id="IPR000253">
    <property type="entry name" value="FHA_dom"/>
</dbReference>
<feature type="compositionally biased region" description="Basic and acidic residues" evidence="1">
    <location>
        <begin position="317"/>
        <end position="334"/>
    </location>
</feature>
<evidence type="ECO:0000313" key="3">
    <source>
        <dbReference type="EMBL" id="KAL3791674.1"/>
    </source>
</evidence>
<evidence type="ECO:0000259" key="2">
    <source>
        <dbReference type="PROSITE" id="PS50006"/>
    </source>
</evidence>
<keyword evidence="4" id="KW-1185">Reference proteome</keyword>
<proteinExistence type="predicted"/>
<organism evidence="3 4">
    <name type="scientific">Cyclotella cryptica</name>
    <dbReference type="NCBI Taxonomy" id="29204"/>
    <lineage>
        <taxon>Eukaryota</taxon>
        <taxon>Sar</taxon>
        <taxon>Stramenopiles</taxon>
        <taxon>Ochrophyta</taxon>
        <taxon>Bacillariophyta</taxon>
        <taxon>Coscinodiscophyceae</taxon>
        <taxon>Thalassiosirophycidae</taxon>
        <taxon>Stephanodiscales</taxon>
        <taxon>Stephanodiscaceae</taxon>
        <taxon>Cyclotella</taxon>
    </lineage>
</organism>
<feature type="compositionally biased region" description="Basic and acidic residues" evidence="1">
    <location>
        <begin position="495"/>
        <end position="506"/>
    </location>
</feature>
<feature type="compositionally biased region" description="Polar residues" evidence="1">
    <location>
        <begin position="37"/>
        <end position="52"/>
    </location>
</feature>
<sequence length="537" mass="59654">MFDDDVEMDQANERSSVSNNAEQLMNDGSEEDEAEGDNQNNESNSRGDYSTSSDEKVDEALLRLGGVDCTDGKPAYAVLTGIWTNNDDDSDSNEVEAVTIPITNLPVVLGRKWGSKDKDPHHVALPRDEKLLSRLHACIFYRDEKGGRLGSYEISAGEAGSCVVSEKMIYKPFDLDDEGDEDSSDPDNILRLPGMNQSAPLPKHGFYAIECLGRHTIRVGDKKVTKGKQAMLEDGIPIQIASYCFYFLLPKDAPTVSQTFKYQVKKGQGALLKKNATASNNVDKKEPKNKSTEDHETKLAETTKNSPNSDKEEESVVDPKEPPAKKSRKSEETFTSKLDNVSTPELIEQLAASADSKEWTREDQLVSATLGIRIVRSAAKDSKIQKIAREQHGVTQRDIIDWYNEHPMFSCFERLMLLKIEYKSYQSSITKAIQRAGFTRNESNPGKSRSTRWDLPLDIPLEPVSSHRSHSKSPRKGDDPETTKDEINENSPNDDTNKELDKKGEGTMEGGNGSNTQDDTDDVPLSILEKSVTPTDP</sequence>
<dbReference type="AlphaFoldDB" id="A0ABD3PVI0"/>
<feature type="compositionally biased region" description="Basic and acidic residues" evidence="1">
    <location>
        <begin position="282"/>
        <end position="301"/>
    </location>
</feature>
<feature type="compositionally biased region" description="Polar residues" evidence="1">
    <location>
        <begin position="13"/>
        <end position="23"/>
    </location>
</feature>
<feature type="compositionally biased region" description="Acidic residues" evidence="1">
    <location>
        <begin position="1"/>
        <end position="10"/>
    </location>
</feature>
<dbReference type="PROSITE" id="PS50006">
    <property type="entry name" value="FHA_DOMAIN"/>
    <property type="match status" value="1"/>
</dbReference>
<accession>A0ABD3PVI0</accession>
<dbReference type="EMBL" id="JABMIG020000111">
    <property type="protein sequence ID" value="KAL3791674.1"/>
    <property type="molecule type" value="Genomic_DNA"/>
</dbReference>
<feature type="region of interest" description="Disordered" evidence="1">
    <location>
        <begin position="439"/>
        <end position="537"/>
    </location>
</feature>
<evidence type="ECO:0000256" key="1">
    <source>
        <dbReference type="SAM" id="MobiDB-lite"/>
    </source>
</evidence>
<name>A0ABD3PVI0_9STRA</name>
<dbReference type="Proteomes" id="UP001516023">
    <property type="component" value="Unassembled WGS sequence"/>
</dbReference>
<feature type="region of interest" description="Disordered" evidence="1">
    <location>
        <begin position="275"/>
        <end position="338"/>
    </location>
</feature>
<feature type="region of interest" description="Disordered" evidence="1">
    <location>
        <begin position="1"/>
        <end position="55"/>
    </location>
</feature>
<comment type="caution">
    <text evidence="3">The sequence shown here is derived from an EMBL/GenBank/DDBJ whole genome shotgun (WGS) entry which is preliminary data.</text>
</comment>
<protein>
    <recommendedName>
        <fullName evidence="2">FHA domain-containing protein</fullName>
    </recommendedName>
</protein>
<gene>
    <name evidence="3" type="ORF">HJC23_003931</name>
</gene>
<feature type="compositionally biased region" description="Basic and acidic residues" evidence="1">
    <location>
        <begin position="475"/>
        <end position="487"/>
    </location>
</feature>
<dbReference type="InterPro" id="IPR008984">
    <property type="entry name" value="SMAD_FHA_dom_sf"/>
</dbReference>
<feature type="domain" description="FHA" evidence="2">
    <location>
        <begin position="107"/>
        <end position="168"/>
    </location>
</feature>
<evidence type="ECO:0000313" key="4">
    <source>
        <dbReference type="Proteomes" id="UP001516023"/>
    </source>
</evidence>
<dbReference type="SUPFAM" id="SSF49879">
    <property type="entry name" value="SMAD/FHA domain"/>
    <property type="match status" value="1"/>
</dbReference>
<reference evidence="3 4" key="1">
    <citation type="journal article" date="2020" name="G3 (Bethesda)">
        <title>Improved Reference Genome for Cyclotella cryptica CCMP332, a Model for Cell Wall Morphogenesis, Salinity Adaptation, and Lipid Production in Diatoms (Bacillariophyta).</title>
        <authorList>
            <person name="Roberts W.R."/>
            <person name="Downey K.M."/>
            <person name="Ruck E.C."/>
            <person name="Traller J.C."/>
            <person name="Alverson A.J."/>
        </authorList>
    </citation>
    <scope>NUCLEOTIDE SEQUENCE [LARGE SCALE GENOMIC DNA]</scope>
    <source>
        <strain evidence="3 4">CCMP332</strain>
    </source>
</reference>